<reference evidence="3" key="1">
    <citation type="submission" date="2021-08" db="EMBL/GenBank/DDBJ databases">
        <title>WGS assembly of Ceratopteris richardii.</title>
        <authorList>
            <person name="Marchant D.B."/>
            <person name="Chen G."/>
            <person name="Jenkins J."/>
            <person name="Shu S."/>
            <person name="Leebens-Mack J."/>
            <person name="Grimwood J."/>
            <person name="Schmutz J."/>
            <person name="Soltis P."/>
            <person name="Soltis D."/>
            <person name="Chen Z.-H."/>
        </authorList>
    </citation>
    <scope>NUCLEOTIDE SEQUENCE</scope>
    <source>
        <strain evidence="3">Whitten #5841</strain>
        <tissue evidence="3">Leaf</tissue>
    </source>
</reference>
<name>A0A8T2RP60_CERRI</name>
<sequence>MLMALTMMTMVTEGQVSCVIVYSNISNCMSYIRKGSPTPSPGSSCCSGVHYLGFLGSVSSDTRHRICSCLVSGAKTIKVNWTAADSLAGVCGVRYFPYEISSDFKCSSF</sequence>
<feature type="signal peptide" evidence="1">
    <location>
        <begin position="1"/>
        <end position="18"/>
    </location>
</feature>
<dbReference type="AlphaFoldDB" id="A0A8T2RP60"/>
<evidence type="ECO:0000259" key="2">
    <source>
        <dbReference type="Pfam" id="PF00234"/>
    </source>
</evidence>
<protein>
    <recommendedName>
        <fullName evidence="2">Bifunctional inhibitor/plant lipid transfer protein/seed storage helical domain-containing protein</fullName>
    </recommendedName>
</protein>
<dbReference type="EMBL" id="CM035431">
    <property type="protein sequence ID" value="KAH7297288.1"/>
    <property type="molecule type" value="Genomic_DNA"/>
</dbReference>
<dbReference type="PANTHER" id="PTHR33076">
    <property type="entry name" value="NON-SPECIFIC LIPID-TRANSFER PROTEIN 2-RELATED"/>
    <property type="match status" value="1"/>
</dbReference>
<gene>
    <name evidence="3" type="ORF">KP509_26G064000</name>
</gene>
<dbReference type="InterPro" id="IPR016140">
    <property type="entry name" value="Bifunc_inhib/LTP/seed_store"/>
</dbReference>
<evidence type="ECO:0000313" key="4">
    <source>
        <dbReference type="Proteomes" id="UP000825935"/>
    </source>
</evidence>
<keyword evidence="1" id="KW-0732">Signal</keyword>
<feature type="chain" id="PRO_5035886780" description="Bifunctional inhibitor/plant lipid transfer protein/seed storage helical domain-containing protein" evidence="1">
    <location>
        <begin position="19"/>
        <end position="109"/>
    </location>
</feature>
<feature type="domain" description="Bifunctional inhibitor/plant lipid transfer protein/seed storage helical" evidence="2">
    <location>
        <begin position="18"/>
        <end position="106"/>
    </location>
</feature>
<keyword evidence="4" id="KW-1185">Reference proteome</keyword>
<dbReference type="Gene3D" id="1.10.110.10">
    <property type="entry name" value="Plant lipid-transfer and hydrophobic proteins"/>
    <property type="match status" value="1"/>
</dbReference>
<evidence type="ECO:0000313" key="3">
    <source>
        <dbReference type="EMBL" id="KAH7297288.1"/>
    </source>
</evidence>
<dbReference type="InterPro" id="IPR036312">
    <property type="entry name" value="Bifun_inhib/LTP/seed_sf"/>
</dbReference>
<dbReference type="CDD" id="cd01960">
    <property type="entry name" value="nsLTP1"/>
    <property type="match status" value="1"/>
</dbReference>
<dbReference type="SUPFAM" id="SSF47699">
    <property type="entry name" value="Bifunctional inhibitor/lipid-transfer protein/seed storage 2S albumin"/>
    <property type="match status" value="1"/>
</dbReference>
<comment type="caution">
    <text evidence="3">The sequence shown here is derived from an EMBL/GenBank/DDBJ whole genome shotgun (WGS) entry which is preliminary data.</text>
</comment>
<proteinExistence type="predicted"/>
<dbReference type="Proteomes" id="UP000825935">
    <property type="component" value="Chromosome 26"/>
</dbReference>
<dbReference type="Pfam" id="PF00234">
    <property type="entry name" value="Tryp_alpha_amyl"/>
    <property type="match status" value="1"/>
</dbReference>
<evidence type="ECO:0000256" key="1">
    <source>
        <dbReference type="SAM" id="SignalP"/>
    </source>
</evidence>
<dbReference type="GO" id="GO:0006869">
    <property type="term" value="P:lipid transport"/>
    <property type="evidence" value="ECO:0007669"/>
    <property type="project" value="InterPro"/>
</dbReference>
<dbReference type="GO" id="GO:0008289">
    <property type="term" value="F:lipid binding"/>
    <property type="evidence" value="ECO:0007669"/>
    <property type="project" value="InterPro"/>
</dbReference>
<dbReference type="PRINTS" id="PR00382">
    <property type="entry name" value="LIPIDTRNSFER"/>
</dbReference>
<dbReference type="InterPro" id="IPR000528">
    <property type="entry name" value="Plant_nsLTP"/>
</dbReference>
<organism evidence="3 4">
    <name type="scientific">Ceratopteris richardii</name>
    <name type="common">Triangle waterfern</name>
    <dbReference type="NCBI Taxonomy" id="49495"/>
    <lineage>
        <taxon>Eukaryota</taxon>
        <taxon>Viridiplantae</taxon>
        <taxon>Streptophyta</taxon>
        <taxon>Embryophyta</taxon>
        <taxon>Tracheophyta</taxon>
        <taxon>Polypodiopsida</taxon>
        <taxon>Polypodiidae</taxon>
        <taxon>Polypodiales</taxon>
        <taxon>Pteridineae</taxon>
        <taxon>Pteridaceae</taxon>
        <taxon>Parkerioideae</taxon>
        <taxon>Ceratopteris</taxon>
    </lineage>
</organism>
<accession>A0A8T2RP60</accession>